<evidence type="ECO:0000313" key="3">
    <source>
        <dbReference type="EMBL" id="BAD23216.1"/>
    </source>
</evidence>
<dbReference type="EMBL" id="AP004022">
    <property type="protein sequence ID" value="BAD22915.1"/>
    <property type="molecule type" value="Genomic_DNA"/>
</dbReference>
<feature type="region of interest" description="Disordered" evidence="1">
    <location>
        <begin position="33"/>
        <end position="57"/>
    </location>
</feature>
<accession>Q6K664</accession>
<name>Q6K664_ORYSJ</name>
<sequence length="95" mass="9366">MGVGGGLAGGGATGGGRMAAGAGGGFAGGGVTGAGGGVATEERQPAASGRAGLRLYSEPPPPDPALIPYLLERRFLLSCAIFRMEYRMKDLLGTL</sequence>
<gene>
    <name evidence="3" type="ORF">OJ1003_F04.7</name>
    <name evidence="2" type="ORF">OJ1126_B06.28</name>
</gene>
<evidence type="ECO:0000256" key="1">
    <source>
        <dbReference type="SAM" id="MobiDB-lite"/>
    </source>
</evidence>
<reference evidence="4" key="4">
    <citation type="journal article" date="2008" name="Nucleic Acids Res.">
        <title>The rice annotation project database (RAP-DB): 2008 update.</title>
        <authorList>
            <consortium name="The rice annotation project (RAP)"/>
        </authorList>
    </citation>
    <scope>GENOME REANNOTATION</scope>
    <source>
        <strain evidence="4">cv. Nipponbare</strain>
    </source>
</reference>
<evidence type="ECO:0000313" key="2">
    <source>
        <dbReference type="EMBL" id="BAD22915.1"/>
    </source>
</evidence>
<dbReference type="Proteomes" id="UP000000763">
    <property type="component" value="Chromosome 2"/>
</dbReference>
<evidence type="ECO:0000313" key="4">
    <source>
        <dbReference type="Proteomes" id="UP000000763"/>
    </source>
</evidence>
<dbReference type="AlphaFoldDB" id="Q6K664"/>
<reference evidence="2" key="1">
    <citation type="submission" date="2001-08" db="EMBL/GenBank/DDBJ databases">
        <title>Oryza sativa nipponbare(GA3) genomic DNA, chromosome 2, BAC clone:OJ1126_B06.</title>
        <authorList>
            <person name="Sasaki T."/>
            <person name="Matsumoto T."/>
            <person name="Yamamoto K."/>
        </authorList>
    </citation>
    <scope>NUCLEOTIDE SEQUENCE</scope>
</reference>
<proteinExistence type="predicted"/>
<organism evidence="3 4">
    <name type="scientific">Oryza sativa subsp. japonica</name>
    <name type="common">Rice</name>
    <dbReference type="NCBI Taxonomy" id="39947"/>
    <lineage>
        <taxon>Eukaryota</taxon>
        <taxon>Viridiplantae</taxon>
        <taxon>Streptophyta</taxon>
        <taxon>Embryophyta</taxon>
        <taxon>Tracheophyta</taxon>
        <taxon>Spermatophyta</taxon>
        <taxon>Magnoliopsida</taxon>
        <taxon>Liliopsida</taxon>
        <taxon>Poales</taxon>
        <taxon>Poaceae</taxon>
        <taxon>BOP clade</taxon>
        <taxon>Oryzoideae</taxon>
        <taxon>Oryzeae</taxon>
        <taxon>Oryzinae</taxon>
        <taxon>Oryza</taxon>
        <taxon>Oryza sativa</taxon>
    </lineage>
</organism>
<reference evidence="4" key="3">
    <citation type="journal article" date="2005" name="Nature">
        <title>The map-based sequence of the rice genome.</title>
        <authorList>
            <consortium name="International rice genome sequencing project (IRGSP)"/>
            <person name="Matsumoto T."/>
            <person name="Wu J."/>
            <person name="Kanamori H."/>
            <person name="Katayose Y."/>
            <person name="Fujisawa M."/>
            <person name="Namiki N."/>
            <person name="Mizuno H."/>
            <person name="Yamamoto K."/>
            <person name="Antonio B.A."/>
            <person name="Baba T."/>
            <person name="Sakata K."/>
            <person name="Nagamura Y."/>
            <person name="Aoki H."/>
            <person name="Arikawa K."/>
            <person name="Arita K."/>
            <person name="Bito T."/>
            <person name="Chiden Y."/>
            <person name="Fujitsuka N."/>
            <person name="Fukunaka R."/>
            <person name="Hamada M."/>
            <person name="Harada C."/>
            <person name="Hayashi A."/>
            <person name="Hijishita S."/>
            <person name="Honda M."/>
            <person name="Hosokawa S."/>
            <person name="Ichikawa Y."/>
            <person name="Idonuma A."/>
            <person name="Iijima M."/>
            <person name="Ikeda M."/>
            <person name="Ikeno M."/>
            <person name="Ito K."/>
            <person name="Ito S."/>
            <person name="Ito T."/>
            <person name="Ito Y."/>
            <person name="Ito Y."/>
            <person name="Iwabuchi A."/>
            <person name="Kamiya K."/>
            <person name="Karasawa W."/>
            <person name="Kurita K."/>
            <person name="Katagiri S."/>
            <person name="Kikuta A."/>
            <person name="Kobayashi H."/>
            <person name="Kobayashi N."/>
            <person name="Machita K."/>
            <person name="Maehara T."/>
            <person name="Masukawa M."/>
            <person name="Mizubayashi T."/>
            <person name="Mukai Y."/>
            <person name="Nagasaki H."/>
            <person name="Nagata Y."/>
            <person name="Naito S."/>
            <person name="Nakashima M."/>
            <person name="Nakama Y."/>
            <person name="Nakamichi Y."/>
            <person name="Nakamura M."/>
            <person name="Meguro A."/>
            <person name="Negishi M."/>
            <person name="Ohta I."/>
            <person name="Ohta T."/>
            <person name="Okamoto M."/>
            <person name="Ono N."/>
            <person name="Saji S."/>
            <person name="Sakaguchi M."/>
            <person name="Sakai K."/>
            <person name="Shibata M."/>
            <person name="Shimokawa T."/>
            <person name="Song J."/>
            <person name="Takazaki Y."/>
            <person name="Terasawa K."/>
            <person name="Tsugane M."/>
            <person name="Tsuji K."/>
            <person name="Ueda S."/>
            <person name="Waki K."/>
            <person name="Yamagata H."/>
            <person name="Yamamoto M."/>
            <person name="Yamamoto S."/>
            <person name="Yamane H."/>
            <person name="Yoshiki S."/>
            <person name="Yoshihara R."/>
            <person name="Yukawa K."/>
            <person name="Zhong H."/>
            <person name="Yano M."/>
            <person name="Yuan Q."/>
            <person name="Ouyang S."/>
            <person name="Liu J."/>
            <person name="Jones K.M."/>
            <person name="Gansberger K."/>
            <person name="Moffat K."/>
            <person name="Hill J."/>
            <person name="Bera J."/>
            <person name="Fadrosh D."/>
            <person name="Jin S."/>
            <person name="Johri S."/>
            <person name="Kim M."/>
            <person name="Overton L."/>
            <person name="Reardon M."/>
            <person name="Tsitrin T."/>
            <person name="Vuong H."/>
            <person name="Weaver B."/>
            <person name="Ciecko A."/>
            <person name="Tallon L."/>
            <person name="Jackson J."/>
            <person name="Pai G."/>
            <person name="Aken S.V."/>
            <person name="Utterback T."/>
            <person name="Reidmuller S."/>
            <person name="Feldblyum T."/>
            <person name="Hsiao J."/>
            <person name="Zismann V."/>
            <person name="Iobst S."/>
            <person name="de Vazeille A.R."/>
            <person name="Buell C.R."/>
            <person name="Ying K."/>
            <person name="Li Y."/>
            <person name="Lu T."/>
            <person name="Huang Y."/>
            <person name="Zhao Q."/>
            <person name="Feng Q."/>
            <person name="Zhang L."/>
            <person name="Zhu J."/>
            <person name="Weng Q."/>
            <person name="Mu J."/>
            <person name="Lu Y."/>
            <person name="Fan D."/>
            <person name="Liu Y."/>
            <person name="Guan J."/>
            <person name="Zhang Y."/>
            <person name="Yu S."/>
            <person name="Liu X."/>
            <person name="Zhang Y."/>
            <person name="Hong G."/>
            <person name="Han B."/>
            <person name="Choisne N."/>
            <person name="Demange N."/>
            <person name="Orjeda G."/>
            <person name="Samain S."/>
            <person name="Cattolico L."/>
            <person name="Pelletier E."/>
            <person name="Couloux A."/>
            <person name="Segurens B."/>
            <person name="Wincker P."/>
            <person name="D'Hont A."/>
            <person name="Scarpelli C."/>
            <person name="Weissenbach J."/>
            <person name="Salanoubat M."/>
            <person name="Quetier F."/>
            <person name="Yu Y."/>
            <person name="Kim H.R."/>
            <person name="Rambo T."/>
            <person name="Currie J."/>
            <person name="Collura K."/>
            <person name="Luo M."/>
            <person name="Yang T."/>
            <person name="Ammiraju J.S.S."/>
            <person name="Engler F."/>
            <person name="Soderlund C."/>
            <person name="Wing R.A."/>
            <person name="Palmer L.E."/>
            <person name="de la Bastide M."/>
            <person name="Spiegel L."/>
            <person name="Nascimento L."/>
            <person name="Zutavern T."/>
            <person name="O'Shaughnessy A."/>
            <person name="Dike S."/>
            <person name="Dedhia N."/>
            <person name="Preston R."/>
            <person name="Balija V."/>
            <person name="McCombie W.R."/>
            <person name="Chow T."/>
            <person name="Chen H."/>
            <person name="Chung M."/>
            <person name="Chen C."/>
            <person name="Shaw J."/>
            <person name="Wu H."/>
            <person name="Hsiao K."/>
            <person name="Chao Y."/>
            <person name="Chu M."/>
            <person name="Cheng C."/>
            <person name="Hour A."/>
            <person name="Lee P."/>
            <person name="Lin S."/>
            <person name="Lin Y."/>
            <person name="Liou J."/>
            <person name="Liu S."/>
            <person name="Hsing Y."/>
            <person name="Raghuvanshi S."/>
            <person name="Mohanty A."/>
            <person name="Bharti A.K."/>
            <person name="Gaur A."/>
            <person name="Gupta V."/>
            <person name="Kumar D."/>
            <person name="Ravi V."/>
            <person name="Vij S."/>
            <person name="Kapur A."/>
            <person name="Khurana P."/>
            <person name="Khurana P."/>
            <person name="Khurana J.P."/>
            <person name="Tyagi A.K."/>
            <person name="Gaikwad K."/>
            <person name="Singh A."/>
            <person name="Dalal V."/>
            <person name="Srivastava S."/>
            <person name="Dixit A."/>
            <person name="Pal A.K."/>
            <person name="Ghazi I.A."/>
            <person name="Yadav M."/>
            <person name="Pandit A."/>
            <person name="Bhargava A."/>
            <person name="Sureshbabu K."/>
            <person name="Batra K."/>
            <person name="Sharma T.R."/>
            <person name="Mohapatra T."/>
            <person name="Singh N.K."/>
            <person name="Messing J."/>
            <person name="Nelson A.B."/>
            <person name="Fuks G."/>
            <person name="Kavchok S."/>
            <person name="Keizer G."/>
            <person name="Linton E."/>
            <person name="Llaca V."/>
            <person name="Song R."/>
            <person name="Tanyolac B."/>
            <person name="Young S."/>
            <person name="Ho-Il K."/>
            <person name="Hahn J.H."/>
            <person name="Sangsakoo G."/>
            <person name="Vanavichit A."/>
            <person name="de Mattos Luiz.A.T."/>
            <person name="Zimmer P.D."/>
            <person name="Malone G."/>
            <person name="Dellagostin O."/>
            <person name="de Oliveira A.C."/>
            <person name="Bevan M."/>
            <person name="Bancroft I."/>
            <person name="Minx P."/>
            <person name="Cordum H."/>
            <person name="Wilson R."/>
            <person name="Cheng Z."/>
            <person name="Jin W."/>
            <person name="Jiang J."/>
            <person name="Leong S.A."/>
            <person name="Iwama H."/>
            <person name="Gojobori T."/>
            <person name="Itoh T."/>
            <person name="Niimura Y."/>
            <person name="Fujii Y."/>
            <person name="Habara T."/>
            <person name="Sakai H."/>
            <person name="Sato Y."/>
            <person name="Wilson G."/>
            <person name="Kumar K."/>
            <person name="McCouch S."/>
            <person name="Juretic N."/>
            <person name="Hoen D."/>
            <person name="Wright S."/>
            <person name="Bruskiewich R."/>
            <person name="Bureau T."/>
            <person name="Miyao A."/>
            <person name="Hirochika H."/>
            <person name="Nishikawa T."/>
            <person name="Kadowaki K."/>
            <person name="Sugiura M."/>
            <person name="Burr B."/>
            <person name="Sasaki T."/>
        </authorList>
    </citation>
    <scope>NUCLEOTIDE SEQUENCE [LARGE SCALE GENOMIC DNA]</scope>
    <source>
        <strain evidence="4">cv. Nipponbare</strain>
    </source>
</reference>
<dbReference type="EMBL" id="AP005285">
    <property type="protein sequence ID" value="BAD23216.1"/>
    <property type="molecule type" value="Genomic_DNA"/>
</dbReference>
<reference evidence="3" key="2">
    <citation type="submission" date="2002-05" db="EMBL/GenBank/DDBJ databases">
        <title>Oryza sativa nipponbare(GA3) genomic DNA, chromosome 2, BAC clone:OJ1003_F04.</title>
        <authorList>
            <person name="Sasaki T."/>
            <person name="Matsumoto T."/>
            <person name="Katayose Y."/>
        </authorList>
    </citation>
    <scope>NUCLEOTIDE SEQUENCE</scope>
</reference>
<protein>
    <submittedName>
        <fullName evidence="3">Uncharacterized protein</fullName>
    </submittedName>
</protein>